<dbReference type="Proteomes" id="UP000596742">
    <property type="component" value="Unassembled WGS sequence"/>
</dbReference>
<proteinExistence type="predicted"/>
<protein>
    <submittedName>
        <fullName evidence="1">Uncharacterized protein</fullName>
    </submittedName>
</protein>
<evidence type="ECO:0000313" key="2">
    <source>
        <dbReference type="Proteomes" id="UP000596742"/>
    </source>
</evidence>
<name>A0A8B6EGE4_MYTGA</name>
<keyword evidence="2" id="KW-1185">Reference proteome</keyword>
<dbReference type="AlphaFoldDB" id="A0A8B6EGE4"/>
<gene>
    <name evidence="1" type="ORF">MGAL_10B019686</name>
</gene>
<evidence type="ECO:0000313" key="1">
    <source>
        <dbReference type="EMBL" id="VDI33574.1"/>
    </source>
</evidence>
<reference evidence="1" key="1">
    <citation type="submission" date="2018-11" db="EMBL/GenBank/DDBJ databases">
        <authorList>
            <person name="Alioto T."/>
            <person name="Alioto T."/>
        </authorList>
    </citation>
    <scope>NUCLEOTIDE SEQUENCE</scope>
</reference>
<dbReference type="EMBL" id="UYJE01005057">
    <property type="protein sequence ID" value="VDI33574.1"/>
    <property type="molecule type" value="Genomic_DNA"/>
</dbReference>
<organism evidence="1 2">
    <name type="scientific">Mytilus galloprovincialis</name>
    <name type="common">Mediterranean mussel</name>
    <dbReference type="NCBI Taxonomy" id="29158"/>
    <lineage>
        <taxon>Eukaryota</taxon>
        <taxon>Metazoa</taxon>
        <taxon>Spiralia</taxon>
        <taxon>Lophotrochozoa</taxon>
        <taxon>Mollusca</taxon>
        <taxon>Bivalvia</taxon>
        <taxon>Autobranchia</taxon>
        <taxon>Pteriomorphia</taxon>
        <taxon>Mytilida</taxon>
        <taxon>Mytiloidea</taxon>
        <taxon>Mytilidae</taxon>
        <taxon>Mytilinae</taxon>
        <taxon>Mytilus</taxon>
    </lineage>
</organism>
<accession>A0A8B6EGE4</accession>
<sequence length="83" mass="9379">MASWDKDIMASWDKKTFTAAEKGNIKEVELCVKNGASLECRKKKNAMARQKDKQQPQTNMTYFIKPMNTTPVCMSEGLLSDTS</sequence>
<comment type="caution">
    <text evidence="1">The sequence shown here is derived from an EMBL/GenBank/DDBJ whole genome shotgun (WGS) entry which is preliminary data.</text>
</comment>